<dbReference type="OrthoDB" id="9809155at2"/>
<sequence>MEANFNSLLKGWGYRVMYRLESDRVLILAVMHGRRDAAGQDKTRQEAVGARIAGR</sequence>
<dbReference type="Gene3D" id="3.30.2310.20">
    <property type="entry name" value="RelE-like"/>
    <property type="match status" value="1"/>
</dbReference>
<dbReference type="KEGG" id="mmai:sS8_1645"/>
<evidence type="ECO:0000313" key="2">
    <source>
        <dbReference type="Proteomes" id="UP000266313"/>
    </source>
</evidence>
<proteinExistence type="predicted"/>
<dbReference type="AlphaFoldDB" id="A0A250KPZ2"/>
<dbReference type="Proteomes" id="UP000266313">
    <property type="component" value="Chromosome"/>
</dbReference>
<accession>A0A250KPZ2</accession>
<dbReference type="EMBL" id="AP017928">
    <property type="protein sequence ID" value="BBA33602.1"/>
    <property type="molecule type" value="Genomic_DNA"/>
</dbReference>
<evidence type="ECO:0000313" key="1">
    <source>
        <dbReference type="EMBL" id="BBA33602.1"/>
    </source>
</evidence>
<gene>
    <name evidence="1" type="ORF">sS8_1645</name>
</gene>
<reference evidence="1 2" key="1">
    <citation type="submission" date="2016-12" db="EMBL/GenBank/DDBJ databases">
        <title>Genome sequencing of Methylocaldum marinum.</title>
        <authorList>
            <person name="Takeuchi M."/>
            <person name="Kamagata Y."/>
            <person name="Hiraoka S."/>
            <person name="Oshima K."/>
            <person name="Hattori M."/>
            <person name="Iwasaki W."/>
        </authorList>
    </citation>
    <scope>NUCLEOTIDE SEQUENCE [LARGE SCALE GENOMIC DNA]</scope>
    <source>
        <strain evidence="1 2">S8</strain>
    </source>
</reference>
<dbReference type="InterPro" id="IPR035093">
    <property type="entry name" value="RelE/ParE_toxin_dom_sf"/>
</dbReference>
<name>A0A250KPZ2_9GAMM</name>
<keyword evidence="2" id="KW-1185">Reference proteome</keyword>
<organism evidence="1 2">
    <name type="scientific">Methylocaldum marinum</name>
    <dbReference type="NCBI Taxonomy" id="1432792"/>
    <lineage>
        <taxon>Bacteria</taxon>
        <taxon>Pseudomonadati</taxon>
        <taxon>Pseudomonadota</taxon>
        <taxon>Gammaproteobacteria</taxon>
        <taxon>Methylococcales</taxon>
        <taxon>Methylococcaceae</taxon>
        <taxon>Methylocaldum</taxon>
    </lineage>
</organism>
<protein>
    <submittedName>
        <fullName evidence="1">Uncharacterized protein</fullName>
    </submittedName>
</protein>